<reference evidence="2" key="1">
    <citation type="journal article" date="2012" name="MBio">
        <title>Comparative genome analysis of Trichophyton rubrum and related dermatophytes reveals candidate genes involved in infection.</title>
        <authorList>
            <person name="Martinez D.A."/>
            <person name="Oliver B.G."/>
            <person name="Graeser Y."/>
            <person name="Goldberg J.M."/>
            <person name="Li W."/>
            <person name="Martinez-Rossi N.M."/>
            <person name="Monod M."/>
            <person name="Shelest E."/>
            <person name="Barton R.C."/>
            <person name="Birch E."/>
            <person name="Brakhage A.A."/>
            <person name="Chen Z."/>
            <person name="Gurr S.J."/>
            <person name="Heiman D."/>
            <person name="Heitman J."/>
            <person name="Kosti I."/>
            <person name="Rossi A."/>
            <person name="Saif S."/>
            <person name="Samalova M."/>
            <person name="Saunders C.W."/>
            <person name="Shea T."/>
            <person name="Summerbell R.C."/>
            <person name="Xu J."/>
            <person name="Young S."/>
            <person name="Zeng Q."/>
            <person name="Birren B.W."/>
            <person name="Cuomo C.A."/>
            <person name="White T.C."/>
        </authorList>
    </citation>
    <scope>NUCLEOTIDE SEQUENCE [LARGE SCALE GENOMIC DNA]</scope>
    <source>
        <strain evidence="2">ATCC MYA-4604 / CBS 118893</strain>
    </source>
</reference>
<dbReference type="InParanoid" id="E4V3C0"/>
<evidence type="ECO:0000313" key="2">
    <source>
        <dbReference type="Proteomes" id="UP000002669"/>
    </source>
</evidence>
<dbReference type="EMBL" id="DS989828">
    <property type="protein sequence ID" value="EFR04494.1"/>
    <property type="molecule type" value="Genomic_DNA"/>
</dbReference>
<keyword evidence="2" id="KW-1185">Reference proteome</keyword>
<organism evidence="2">
    <name type="scientific">Arthroderma gypseum (strain ATCC MYA-4604 / CBS 118893)</name>
    <name type="common">Microsporum gypseum</name>
    <dbReference type="NCBI Taxonomy" id="535722"/>
    <lineage>
        <taxon>Eukaryota</taxon>
        <taxon>Fungi</taxon>
        <taxon>Dikarya</taxon>
        <taxon>Ascomycota</taxon>
        <taxon>Pezizomycotina</taxon>
        <taxon>Eurotiomycetes</taxon>
        <taxon>Eurotiomycetidae</taxon>
        <taxon>Onygenales</taxon>
        <taxon>Arthrodermataceae</taxon>
        <taxon>Nannizzia</taxon>
    </lineage>
</organism>
<evidence type="ECO:0000313" key="1">
    <source>
        <dbReference type="EMBL" id="EFR04494.1"/>
    </source>
</evidence>
<sequence length="68" mass="7608">MGGTRHIPRDRYIKFAEGPGYHGLNTELSIAMKKKTRPTLYLVISASYSIGAIVRSSSRLPRGEDISW</sequence>
<dbReference type="GeneID" id="10025496"/>
<accession>E4V3C0</accession>
<dbReference type="RefSeq" id="XP_003170257.1">
    <property type="nucleotide sequence ID" value="XM_003170209.1"/>
</dbReference>
<dbReference type="AlphaFoldDB" id="E4V3C0"/>
<proteinExistence type="predicted"/>
<dbReference type="Proteomes" id="UP000002669">
    <property type="component" value="Unassembled WGS sequence"/>
</dbReference>
<dbReference type="VEuPathDB" id="FungiDB:MGYG_07502"/>
<dbReference type="HOGENOM" id="CLU_2793502_0_0_1"/>
<gene>
    <name evidence="1" type="ORF">MGYG_07502</name>
</gene>
<protein>
    <submittedName>
        <fullName evidence="1">Uncharacterized protein</fullName>
    </submittedName>
</protein>
<name>E4V3C0_ARTGP</name>